<keyword evidence="3" id="KW-1185">Reference proteome</keyword>
<accession>A0AAR5PD62</accession>
<dbReference type="EnsemblMetazoa" id="XM_019903449.1">
    <property type="protein sequence ID" value="XP_019759008.1"/>
    <property type="gene ID" value="LOC109536962"/>
</dbReference>
<dbReference type="AlphaFoldDB" id="A0AAR5PD62"/>
<evidence type="ECO:0000313" key="3">
    <source>
        <dbReference type="Proteomes" id="UP000019118"/>
    </source>
</evidence>
<organism evidence="2 3">
    <name type="scientific">Dendroctonus ponderosae</name>
    <name type="common">Mountain pine beetle</name>
    <dbReference type="NCBI Taxonomy" id="77166"/>
    <lineage>
        <taxon>Eukaryota</taxon>
        <taxon>Metazoa</taxon>
        <taxon>Ecdysozoa</taxon>
        <taxon>Arthropoda</taxon>
        <taxon>Hexapoda</taxon>
        <taxon>Insecta</taxon>
        <taxon>Pterygota</taxon>
        <taxon>Neoptera</taxon>
        <taxon>Endopterygota</taxon>
        <taxon>Coleoptera</taxon>
        <taxon>Polyphaga</taxon>
        <taxon>Cucujiformia</taxon>
        <taxon>Curculionidae</taxon>
        <taxon>Scolytinae</taxon>
        <taxon>Dendroctonus</taxon>
    </lineage>
</organism>
<reference evidence="2" key="2">
    <citation type="submission" date="2024-08" db="UniProtKB">
        <authorList>
            <consortium name="EnsemblMetazoa"/>
        </authorList>
    </citation>
    <scope>IDENTIFICATION</scope>
</reference>
<proteinExistence type="predicted"/>
<name>A0AAR5PD62_DENPD</name>
<reference evidence="3" key="1">
    <citation type="journal article" date="2013" name="Genome Biol.">
        <title>Draft genome of the mountain pine beetle, Dendroctonus ponderosae Hopkins, a major forest pest.</title>
        <authorList>
            <person name="Keeling C.I."/>
            <person name="Yuen M.M."/>
            <person name="Liao N.Y."/>
            <person name="Docking T.R."/>
            <person name="Chan S.K."/>
            <person name="Taylor G.A."/>
            <person name="Palmquist D.L."/>
            <person name="Jackman S.D."/>
            <person name="Nguyen A."/>
            <person name="Li M."/>
            <person name="Henderson H."/>
            <person name="Janes J.K."/>
            <person name="Zhao Y."/>
            <person name="Pandoh P."/>
            <person name="Moore R."/>
            <person name="Sperling F.A."/>
            <person name="Huber D.P."/>
            <person name="Birol I."/>
            <person name="Jones S.J."/>
            <person name="Bohlmann J."/>
        </authorList>
    </citation>
    <scope>NUCLEOTIDE SEQUENCE</scope>
</reference>
<sequence length="206" mass="23044">MSHIIRIIHFKSFSLSATELPLSLVYQVINWHFADGFSSKVVPELSALDRMHHPDYQNSKRLNLDTKIHESKGSFCIDALLSRNEERAPSPEMTRSTSSTSTRSRSPPISPGCEEVSTTAFVPRPGLLNQASYLNSNALYAYPGPPQNSAFQSLDGGLMQKVHIPMNPHSQFHQIQMEWLARTGMFYPRLQDLTGNGSSDAFQSSF</sequence>
<evidence type="ECO:0000256" key="1">
    <source>
        <dbReference type="SAM" id="MobiDB-lite"/>
    </source>
</evidence>
<feature type="compositionally biased region" description="Low complexity" evidence="1">
    <location>
        <begin position="90"/>
        <end position="107"/>
    </location>
</feature>
<dbReference type="Proteomes" id="UP000019118">
    <property type="component" value="Unassembled WGS sequence"/>
</dbReference>
<protein>
    <submittedName>
        <fullName evidence="2">Uncharacterized protein</fullName>
    </submittedName>
</protein>
<evidence type="ECO:0000313" key="2">
    <source>
        <dbReference type="EnsemblMetazoa" id="XP_019759008.1"/>
    </source>
</evidence>
<feature type="region of interest" description="Disordered" evidence="1">
    <location>
        <begin position="86"/>
        <end position="114"/>
    </location>
</feature>